<dbReference type="GO" id="GO:0043190">
    <property type="term" value="C:ATP-binding cassette (ABC) transporter complex"/>
    <property type="evidence" value="ECO:0007669"/>
    <property type="project" value="InterPro"/>
</dbReference>
<dbReference type="InParanoid" id="A0A1B4XEI0"/>
<accession>A0A1B4XEI0</accession>
<feature type="transmembrane region" description="Helical" evidence="9">
    <location>
        <begin position="14"/>
        <end position="35"/>
    </location>
</feature>
<dbReference type="GO" id="GO:0055085">
    <property type="term" value="P:transmembrane transport"/>
    <property type="evidence" value="ECO:0007669"/>
    <property type="project" value="InterPro"/>
</dbReference>
<dbReference type="GO" id="GO:0015920">
    <property type="term" value="P:lipopolysaccharide transport"/>
    <property type="evidence" value="ECO:0007669"/>
    <property type="project" value="TreeGrafter"/>
</dbReference>
<comment type="subcellular location">
    <subcellularLocation>
        <location evidence="2">Cell membrane</location>
        <topology evidence="2">Multi-pass membrane protein</topology>
    </subcellularLocation>
</comment>
<comment type="subunit">
    <text evidence="8">Component of the lipopolysaccharide transport and assembly complex. The LptBFG transporter is composed of two ATP-binding proteins (LptB) and two transmembrane proteins (LptF and LptG).</text>
</comment>
<dbReference type="FunCoup" id="A0A1B4XEI0">
    <property type="interactions" value="191"/>
</dbReference>
<dbReference type="PANTHER" id="PTHR33529">
    <property type="entry name" value="SLR0882 PROTEIN-RELATED"/>
    <property type="match status" value="1"/>
</dbReference>
<feature type="transmembrane region" description="Helical" evidence="9">
    <location>
        <begin position="333"/>
        <end position="352"/>
    </location>
</feature>
<keyword evidence="11" id="KW-1185">Reference proteome</keyword>
<evidence type="ECO:0000256" key="7">
    <source>
        <dbReference type="ARBA" id="ARBA00023136"/>
    </source>
</evidence>
<organism evidence="10 11">
    <name type="scientific">Sulfuricaulis limicola</name>
    <dbReference type="NCBI Taxonomy" id="1620215"/>
    <lineage>
        <taxon>Bacteria</taxon>
        <taxon>Pseudomonadati</taxon>
        <taxon>Pseudomonadota</taxon>
        <taxon>Gammaproteobacteria</taxon>
        <taxon>Acidiferrobacterales</taxon>
        <taxon>Acidiferrobacteraceae</taxon>
        <taxon>Sulfuricaulis</taxon>
    </lineage>
</organism>
<dbReference type="Proteomes" id="UP000243180">
    <property type="component" value="Chromosome"/>
</dbReference>
<dbReference type="EMBL" id="AP014879">
    <property type="protein sequence ID" value="BAV33201.1"/>
    <property type="molecule type" value="Genomic_DNA"/>
</dbReference>
<comment type="function">
    <text evidence="1">Part of the ABC transporter complex LptBFG involved in the translocation of lipopolysaccharide (LPS) from the inner membrane to the outer membrane.</text>
</comment>
<evidence type="ECO:0000256" key="2">
    <source>
        <dbReference type="ARBA" id="ARBA00004651"/>
    </source>
</evidence>
<dbReference type="InterPro" id="IPR005495">
    <property type="entry name" value="LptG/LptF_permease"/>
</dbReference>
<keyword evidence="7 9" id="KW-0472">Membrane</keyword>
<name>A0A1B4XEI0_9GAMM</name>
<evidence type="ECO:0000313" key="11">
    <source>
        <dbReference type="Proteomes" id="UP000243180"/>
    </source>
</evidence>
<keyword evidence="4" id="KW-1003">Cell membrane</keyword>
<evidence type="ECO:0000256" key="9">
    <source>
        <dbReference type="SAM" id="Phobius"/>
    </source>
</evidence>
<evidence type="ECO:0000256" key="5">
    <source>
        <dbReference type="ARBA" id="ARBA00022692"/>
    </source>
</evidence>
<feature type="transmembrane region" description="Helical" evidence="9">
    <location>
        <begin position="66"/>
        <end position="85"/>
    </location>
</feature>
<evidence type="ECO:0000256" key="3">
    <source>
        <dbReference type="ARBA" id="ARBA00007725"/>
    </source>
</evidence>
<dbReference type="NCBIfam" id="TIGR04408">
    <property type="entry name" value="LptG_lptG"/>
    <property type="match status" value="1"/>
</dbReference>
<feature type="transmembrane region" description="Helical" evidence="9">
    <location>
        <begin position="97"/>
        <end position="120"/>
    </location>
</feature>
<protein>
    <submittedName>
        <fullName evidence="10">Permease</fullName>
    </submittedName>
</protein>
<evidence type="ECO:0000256" key="1">
    <source>
        <dbReference type="ARBA" id="ARBA00002265"/>
    </source>
</evidence>
<evidence type="ECO:0000256" key="4">
    <source>
        <dbReference type="ARBA" id="ARBA00022475"/>
    </source>
</evidence>
<gene>
    <name evidence="10" type="ORF">SCL_0881</name>
</gene>
<keyword evidence="5 9" id="KW-0812">Transmembrane</keyword>
<evidence type="ECO:0000313" key="10">
    <source>
        <dbReference type="EMBL" id="BAV33201.1"/>
    </source>
</evidence>
<dbReference type="AlphaFoldDB" id="A0A1B4XEI0"/>
<evidence type="ECO:0000256" key="8">
    <source>
        <dbReference type="ARBA" id="ARBA00026081"/>
    </source>
</evidence>
<proteinExistence type="inferred from homology"/>
<dbReference type="OrthoDB" id="9776227at2"/>
<dbReference type="PANTHER" id="PTHR33529:SF2">
    <property type="entry name" value="LIPOPOLYSACCHARIDE EXPORT SYSTEM PERMEASE PROTEIN LPTG"/>
    <property type="match status" value="1"/>
</dbReference>
<feature type="transmembrane region" description="Helical" evidence="9">
    <location>
        <begin position="275"/>
        <end position="293"/>
    </location>
</feature>
<dbReference type="InterPro" id="IPR030923">
    <property type="entry name" value="LptG"/>
</dbReference>
<sequence length="359" mass="39892">MTLSLLDRLIARHVLYSTLLVLNVLVALAVFFVLIDALKDYGQANFGLFEVIRYVILRQPQQVYELSPIGALIGTIMGLSTLALNSELTAMRAAGVSVARIVTATMKVGLLFALVILLVGEYVVPASENMAQTGRARALETSLQKKSTGIWLRSGSTFVNIGEVLPDFSLLRINIYDFGQNNRLRFQTTAQRARYDGSQWRLEDVRGSLIVGNEAVQTRRLPEEGWQSALTPEVVSVFAIQPDSLSLQQLHYYIGHLQQNNQDTRNFRIAFWQKVFMPLATLIMVLLATPFVFRQARSGGLSHRAFIGIMLGLLFSIFHKSLGYFGALYALPPVAAALIPIVVFFAVALFLLRRASRGI</sequence>
<reference evidence="10 11" key="1">
    <citation type="submission" date="2015-05" db="EMBL/GenBank/DDBJ databases">
        <title>Complete genome sequence of a sulfur-oxidizing gammaproteobacterium strain HA5.</title>
        <authorList>
            <person name="Miura A."/>
            <person name="Kojima H."/>
            <person name="Fukui M."/>
        </authorList>
    </citation>
    <scope>NUCLEOTIDE SEQUENCE [LARGE SCALE GENOMIC DNA]</scope>
    <source>
        <strain evidence="10 11">HA5</strain>
    </source>
</reference>
<evidence type="ECO:0000256" key="6">
    <source>
        <dbReference type="ARBA" id="ARBA00022989"/>
    </source>
</evidence>
<comment type="similarity">
    <text evidence="3">Belongs to the LptF/LptG family.</text>
</comment>
<feature type="transmembrane region" description="Helical" evidence="9">
    <location>
        <begin position="305"/>
        <end position="327"/>
    </location>
</feature>
<dbReference type="KEGG" id="slim:SCL_0881"/>
<dbReference type="RefSeq" id="WP_096360084.1">
    <property type="nucleotide sequence ID" value="NZ_AP014879.1"/>
</dbReference>
<keyword evidence="6 9" id="KW-1133">Transmembrane helix</keyword>
<dbReference type="Pfam" id="PF03739">
    <property type="entry name" value="LptF_LptG"/>
    <property type="match status" value="1"/>
</dbReference>